<evidence type="ECO:0000313" key="6">
    <source>
        <dbReference type="EMBL" id="MDQ0225394.1"/>
    </source>
</evidence>
<evidence type="ECO:0000256" key="1">
    <source>
        <dbReference type="ARBA" id="ARBA00022491"/>
    </source>
</evidence>
<keyword evidence="3" id="KW-0238">DNA-binding</keyword>
<accession>A0ABT9Z086</accession>
<dbReference type="InterPro" id="IPR000843">
    <property type="entry name" value="HTH_LacI"/>
</dbReference>
<dbReference type="Pfam" id="PF00356">
    <property type="entry name" value="LacI"/>
    <property type="match status" value="1"/>
</dbReference>
<comment type="caution">
    <text evidence="6">The sequence shown here is derived from an EMBL/GenBank/DDBJ whole genome shotgun (WGS) entry which is preliminary data.</text>
</comment>
<dbReference type="RefSeq" id="WP_174881043.1">
    <property type="nucleotide sequence ID" value="NZ_CADEPK010000300.1"/>
</dbReference>
<dbReference type="SUPFAM" id="SSF47413">
    <property type="entry name" value="lambda repressor-like DNA-binding domains"/>
    <property type="match status" value="1"/>
</dbReference>
<dbReference type="PANTHER" id="PTHR30146:SF148">
    <property type="entry name" value="HTH-TYPE TRANSCRIPTIONAL REPRESSOR PURR-RELATED"/>
    <property type="match status" value="1"/>
</dbReference>
<dbReference type="EMBL" id="JAUSTZ010000003">
    <property type="protein sequence ID" value="MDQ0225394.1"/>
    <property type="molecule type" value="Genomic_DNA"/>
</dbReference>
<organism evidence="6 7">
    <name type="scientific">Metabacillus niabensis</name>
    <dbReference type="NCBI Taxonomy" id="324854"/>
    <lineage>
        <taxon>Bacteria</taxon>
        <taxon>Bacillati</taxon>
        <taxon>Bacillota</taxon>
        <taxon>Bacilli</taxon>
        <taxon>Bacillales</taxon>
        <taxon>Bacillaceae</taxon>
        <taxon>Metabacillus</taxon>
    </lineage>
</organism>
<dbReference type="InterPro" id="IPR028082">
    <property type="entry name" value="Peripla_BP_I"/>
</dbReference>
<keyword evidence="7" id="KW-1185">Reference proteome</keyword>
<keyword evidence="2" id="KW-0805">Transcription regulation</keyword>
<dbReference type="PROSITE" id="PS50932">
    <property type="entry name" value="HTH_LACI_2"/>
    <property type="match status" value="1"/>
</dbReference>
<dbReference type="InterPro" id="IPR046335">
    <property type="entry name" value="LacI/GalR-like_sensor"/>
</dbReference>
<reference evidence="6 7" key="1">
    <citation type="submission" date="2023-07" db="EMBL/GenBank/DDBJ databases">
        <title>Genomic Encyclopedia of Type Strains, Phase IV (KMG-IV): sequencing the most valuable type-strain genomes for metagenomic binning, comparative biology and taxonomic classification.</title>
        <authorList>
            <person name="Goeker M."/>
        </authorList>
    </citation>
    <scope>NUCLEOTIDE SEQUENCE [LARGE SCALE GENOMIC DNA]</scope>
    <source>
        <strain evidence="6 7">DSM 17723</strain>
    </source>
</reference>
<dbReference type="Pfam" id="PF13377">
    <property type="entry name" value="Peripla_BP_3"/>
    <property type="match status" value="1"/>
</dbReference>
<evidence type="ECO:0000256" key="3">
    <source>
        <dbReference type="ARBA" id="ARBA00023125"/>
    </source>
</evidence>
<dbReference type="InterPro" id="IPR010982">
    <property type="entry name" value="Lambda_DNA-bd_dom_sf"/>
</dbReference>
<evidence type="ECO:0000256" key="2">
    <source>
        <dbReference type="ARBA" id="ARBA00023015"/>
    </source>
</evidence>
<name>A0ABT9Z086_9BACI</name>
<keyword evidence="1" id="KW-0678">Repressor</keyword>
<protein>
    <submittedName>
        <fullName evidence="6">LacI family transcriptional regulator</fullName>
    </submittedName>
</protein>
<keyword evidence="4" id="KW-0804">Transcription</keyword>
<proteinExistence type="predicted"/>
<dbReference type="Gene3D" id="3.40.50.2300">
    <property type="match status" value="2"/>
</dbReference>
<sequence length="353" mass="39397">MAKKVTMQQIADYLGVSKFVVSRALSGKEGVNSATREKVFQAAAKLGYFSQKNQKLDEPQAIALNQSLESAQQKNKVVLVLMPNIRFQNKESRYWGRILDGISESLEGIGTGMVVLTENNVESLENVVNPKGLFGVISIGVVSTTLLLEVHHLGIPLIMVDYEEPLIPSDTVFNNSFDSSYQLTTHLIGLGHRRIQFIGNINYSRSFYDRWLGYRSALEKNGLPVLNNTIDYEEDEILSKEKIKKWINNLSKTSMPTAIVCSNDNMAMQMITVLQECGLNVPKDISVTGFDNMEFSYAISPTITTVDIAKKGLGMRAVDMLMRRVREKDTPFEKVLLSGSILLRESTASIEKS</sequence>
<dbReference type="SUPFAM" id="SSF53822">
    <property type="entry name" value="Periplasmic binding protein-like I"/>
    <property type="match status" value="1"/>
</dbReference>
<evidence type="ECO:0000313" key="7">
    <source>
        <dbReference type="Proteomes" id="UP001232245"/>
    </source>
</evidence>
<dbReference type="Proteomes" id="UP001232245">
    <property type="component" value="Unassembled WGS sequence"/>
</dbReference>
<feature type="domain" description="HTH lacI-type" evidence="5">
    <location>
        <begin position="5"/>
        <end position="48"/>
    </location>
</feature>
<evidence type="ECO:0000259" key="5">
    <source>
        <dbReference type="PROSITE" id="PS50932"/>
    </source>
</evidence>
<dbReference type="SMART" id="SM00354">
    <property type="entry name" value="HTH_LACI"/>
    <property type="match status" value="1"/>
</dbReference>
<dbReference type="Gene3D" id="1.10.260.40">
    <property type="entry name" value="lambda repressor-like DNA-binding domains"/>
    <property type="match status" value="1"/>
</dbReference>
<evidence type="ECO:0000256" key="4">
    <source>
        <dbReference type="ARBA" id="ARBA00023163"/>
    </source>
</evidence>
<dbReference type="PANTHER" id="PTHR30146">
    <property type="entry name" value="LACI-RELATED TRANSCRIPTIONAL REPRESSOR"/>
    <property type="match status" value="1"/>
</dbReference>
<dbReference type="CDD" id="cd01392">
    <property type="entry name" value="HTH_LacI"/>
    <property type="match status" value="1"/>
</dbReference>
<gene>
    <name evidence="6" type="ORF">J2S02_001738</name>
</gene>